<proteinExistence type="inferred from homology"/>
<dbReference type="GO" id="GO:0004190">
    <property type="term" value="F:aspartic-type endopeptidase activity"/>
    <property type="evidence" value="ECO:0007669"/>
    <property type="project" value="UniProtKB-KW"/>
</dbReference>
<dbReference type="FunFam" id="2.40.70.10:FF:000115">
    <property type="entry name" value="Lysosomal aspartic protease"/>
    <property type="match status" value="1"/>
</dbReference>
<evidence type="ECO:0000256" key="5">
    <source>
        <dbReference type="ARBA" id="ARBA00022729"/>
    </source>
</evidence>
<dbReference type="EMBL" id="JANBPU010000035">
    <property type="protein sequence ID" value="KAJ1918933.1"/>
    <property type="molecule type" value="Genomic_DNA"/>
</dbReference>
<feature type="compositionally biased region" description="Basic and acidic residues" evidence="11">
    <location>
        <begin position="303"/>
        <end position="315"/>
    </location>
</feature>
<dbReference type="PROSITE" id="PS51767">
    <property type="entry name" value="PEPTIDASE_A1"/>
    <property type="match status" value="1"/>
</dbReference>
<gene>
    <name evidence="13" type="ORF">H4219_002289</name>
</gene>
<evidence type="ECO:0000256" key="4">
    <source>
        <dbReference type="ARBA" id="ARBA00022670"/>
    </source>
</evidence>
<evidence type="ECO:0000256" key="6">
    <source>
        <dbReference type="ARBA" id="ARBA00022750"/>
    </source>
</evidence>
<comment type="similarity">
    <text evidence="2 10">Belongs to the peptidase A1 family.</text>
</comment>
<comment type="catalytic activity">
    <reaction evidence="1">
        <text>Hydrolysis of proteins with broad specificity similar to that of pepsin A, preferring hydrophobic residues at P1 and P1'. Clots milk and activates trypsinogen. Does not cleave 4-Gln-|-His-5, but does cleave 10-His-|-Leu-11 and 12-Val-|-Glu-13 in B chain of insulin.</text>
        <dbReference type="EC" id="3.4.23.21"/>
    </reaction>
</comment>
<keyword evidence="4 10" id="KW-0645">Protease</keyword>
<dbReference type="InterPro" id="IPR001969">
    <property type="entry name" value="Aspartic_peptidase_AS"/>
</dbReference>
<dbReference type="Proteomes" id="UP001150538">
    <property type="component" value="Unassembled WGS sequence"/>
</dbReference>
<protein>
    <recommendedName>
        <fullName evidence="3">rhizopuspepsin</fullName>
        <ecNumber evidence="3">3.4.23.21</ecNumber>
    </recommendedName>
</protein>
<dbReference type="InterPro" id="IPR001461">
    <property type="entry name" value="Aspartic_peptidase_A1"/>
</dbReference>
<reference evidence="13" key="1">
    <citation type="submission" date="2022-07" db="EMBL/GenBank/DDBJ databases">
        <title>Phylogenomic reconstructions and comparative analyses of Kickxellomycotina fungi.</title>
        <authorList>
            <person name="Reynolds N.K."/>
            <person name="Stajich J.E."/>
            <person name="Barry K."/>
            <person name="Grigoriev I.V."/>
            <person name="Crous P."/>
            <person name="Smith M.E."/>
        </authorList>
    </citation>
    <scope>NUCLEOTIDE SEQUENCE</scope>
    <source>
        <strain evidence="13">NBRC 100468</strain>
    </source>
</reference>
<dbReference type="InterPro" id="IPR033121">
    <property type="entry name" value="PEPTIDASE_A1"/>
</dbReference>
<dbReference type="InterPro" id="IPR021109">
    <property type="entry name" value="Peptidase_aspartic_dom_sf"/>
</dbReference>
<evidence type="ECO:0000256" key="7">
    <source>
        <dbReference type="ARBA" id="ARBA00022801"/>
    </source>
</evidence>
<dbReference type="PRINTS" id="PR00792">
    <property type="entry name" value="PEPSIN"/>
</dbReference>
<dbReference type="PANTHER" id="PTHR47966">
    <property type="entry name" value="BETA-SITE APP-CLEAVING ENZYME, ISOFORM A-RELATED"/>
    <property type="match status" value="1"/>
</dbReference>
<keyword evidence="6 10" id="KW-0064">Aspartyl protease</keyword>
<feature type="active site" evidence="8">
    <location>
        <position position="354"/>
    </location>
</feature>
<evidence type="ECO:0000256" key="9">
    <source>
        <dbReference type="PIRSR" id="PIRSR601461-2"/>
    </source>
</evidence>
<keyword evidence="5" id="KW-0732">Signal</keyword>
<dbReference type="SUPFAM" id="SSF50630">
    <property type="entry name" value="Acid proteases"/>
    <property type="match status" value="1"/>
</dbReference>
<feature type="disulfide bond" evidence="9">
    <location>
        <begin position="122"/>
        <end position="127"/>
    </location>
</feature>
<dbReference type="PANTHER" id="PTHR47966:SF51">
    <property type="entry name" value="BETA-SITE APP-CLEAVING ENZYME, ISOFORM A-RELATED"/>
    <property type="match status" value="1"/>
</dbReference>
<dbReference type="AlphaFoldDB" id="A0A9W8DUY9"/>
<feature type="domain" description="Peptidase A1" evidence="12">
    <location>
        <begin position="91"/>
        <end position="480"/>
    </location>
</feature>
<name>A0A9W8DUY9_9FUNG</name>
<keyword evidence="14" id="KW-1185">Reference proteome</keyword>
<sequence length="484" mass="53511">MFGLPNGRHITPSPKTTINSSKNNRIYSVDGDTEIDDPISIVLHSLVLKSSGPSPFIEKRLQATTAAPRKRQREGSSPTAIPLVSASNNYYFGVIRIGTPPQLFNVSFDTGSSTLWVPGEACRSKACRQHNRFDIQKSRTLVAVGKDFSLSYGTGDVSGEIANDVVGIGKSQGVRQNFAVTNYENETFEYPATRFDGVLGLGFPSFQNGSYSESPIMNMALAGVIKEPVFSFYLSTDSQVSSELVLGGYRKDAFRGELTWIPVIKPNYWEVRLDGIYYGGDVKRNLLLNHKAAANKDDDESDGEARDSRVIKDGSETTSNETTKRASKNRSIDVGFENEQDITRDGEKQTAIIDTGTTYILGDRPSILRINNIIGADPHTGRLDCETVDSLESINIVLNGEWFEIPPSTYVIKREISTQDLKEGNADDDDDKPEKESERTMVCGTGLYSNGDMGFWILGDTFLQRYYSVFDMRRMRVGLAPLAT</sequence>
<dbReference type="GO" id="GO:0006508">
    <property type="term" value="P:proteolysis"/>
    <property type="evidence" value="ECO:0007669"/>
    <property type="project" value="UniProtKB-KW"/>
</dbReference>
<comment type="caution">
    <text evidence="13">The sequence shown here is derived from an EMBL/GenBank/DDBJ whole genome shotgun (WGS) entry which is preliminary data.</text>
</comment>
<evidence type="ECO:0000256" key="8">
    <source>
        <dbReference type="PIRSR" id="PIRSR601461-1"/>
    </source>
</evidence>
<accession>A0A9W8DUY9</accession>
<keyword evidence="7 10" id="KW-0378">Hydrolase</keyword>
<dbReference type="PROSITE" id="PS00141">
    <property type="entry name" value="ASP_PROTEASE"/>
    <property type="match status" value="1"/>
</dbReference>
<evidence type="ECO:0000256" key="2">
    <source>
        <dbReference type="ARBA" id="ARBA00007447"/>
    </source>
</evidence>
<organism evidence="13 14">
    <name type="scientific">Mycoemilia scoparia</name>
    <dbReference type="NCBI Taxonomy" id="417184"/>
    <lineage>
        <taxon>Eukaryota</taxon>
        <taxon>Fungi</taxon>
        <taxon>Fungi incertae sedis</taxon>
        <taxon>Zoopagomycota</taxon>
        <taxon>Kickxellomycotina</taxon>
        <taxon>Kickxellomycetes</taxon>
        <taxon>Kickxellales</taxon>
        <taxon>Kickxellaceae</taxon>
        <taxon>Mycoemilia</taxon>
    </lineage>
</organism>
<evidence type="ECO:0000313" key="14">
    <source>
        <dbReference type="Proteomes" id="UP001150538"/>
    </source>
</evidence>
<feature type="region of interest" description="Disordered" evidence="11">
    <location>
        <begin position="1"/>
        <end position="24"/>
    </location>
</feature>
<evidence type="ECO:0000259" key="12">
    <source>
        <dbReference type="PROSITE" id="PS51767"/>
    </source>
</evidence>
<dbReference type="Gene3D" id="2.40.70.10">
    <property type="entry name" value="Acid Proteases"/>
    <property type="match status" value="3"/>
</dbReference>
<dbReference type="EC" id="3.4.23.21" evidence="3"/>
<evidence type="ECO:0000313" key="13">
    <source>
        <dbReference type="EMBL" id="KAJ1918933.1"/>
    </source>
</evidence>
<dbReference type="Pfam" id="PF00026">
    <property type="entry name" value="Asp"/>
    <property type="match status" value="3"/>
</dbReference>
<dbReference type="OrthoDB" id="15189at2759"/>
<evidence type="ECO:0000256" key="10">
    <source>
        <dbReference type="RuleBase" id="RU000454"/>
    </source>
</evidence>
<keyword evidence="9" id="KW-1015">Disulfide bond</keyword>
<feature type="compositionally biased region" description="Polar residues" evidence="11">
    <location>
        <begin position="13"/>
        <end position="24"/>
    </location>
</feature>
<evidence type="ECO:0000256" key="1">
    <source>
        <dbReference type="ARBA" id="ARBA00001130"/>
    </source>
</evidence>
<feature type="region of interest" description="Disordered" evidence="11">
    <location>
        <begin position="294"/>
        <end position="344"/>
    </location>
</feature>
<feature type="active site" evidence="8">
    <location>
        <position position="109"/>
    </location>
</feature>
<evidence type="ECO:0000256" key="3">
    <source>
        <dbReference type="ARBA" id="ARBA00013205"/>
    </source>
</evidence>
<evidence type="ECO:0000256" key="11">
    <source>
        <dbReference type="SAM" id="MobiDB-lite"/>
    </source>
</evidence>